<keyword evidence="3 7" id="KW-0479">Metal-binding</keyword>
<keyword evidence="2 7" id="KW-0533">Nickel</keyword>
<dbReference type="InterPro" id="IPR010985">
    <property type="entry name" value="Ribbon_hlx_hlx"/>
</dbReference>
<keyword evidence="6 7" id="KW-0804">Transcription</keyword>
<evidence type="ECO:0000256" key="7">
    <source>
        <dbReference type="HAMAP-Rule" id="MF_00476"/>
    </source>
</evidence>
<dbReference type="OMA" id="HDNCLEV"/>
<dbReference type="GO" id="GO:0003677">
    <property type="term" value="F:DNA binding"/>
    <property type="evidence" value="ECO:0007669"/>
    <property type="project" value="UniProtKB-KW"/>
</dbReference>
<dbReference type="EMBL" id="DTDV01000022">
    <property type="protein sequence ID" value="HGK24487.1"/>
    <property type="molecule type" value="Genomic_DNA"/>
</dbReference>
<evidence type="ECO:0000256" key="3">
    <source>
        <dbReference type="ARBA" id="ARBA00022723"/>
    </source>
</evidence>
<dbReference type="SMR" id="A0A7C2GI60"/>
<dbReference type="SUPFAM" id="SSF47598">
    <property type="entry name" value="Ribbon-helix-helix"/>
    <property type="match status" value="1"/>
</dbReference>
<proteinExistence type="inferred from homology"/>
<dbReference type="GO" id="GO:0003700">
    <property type="term" value="F:DNA-binding transcription factor activity"/>
    <property type="evidence" value="ECO:0007669"/>
    <property type="project" value="UniProtKB-UniRule"/>
</dbReference>
<comment type="similarity">
    <text evidence="1 7">Belongs to the transcriptional regulatory CopG/NikR family.</text>
</comment>
<evidence type="ECO:0000259" key="9">
    <source>
        <dbReference type="Pfam" id="PF08753"/>
    </source>
</evidence>
<evidence type="ECO:0000256" key="5">
    <source>
        <dbReference type="ARBA" id="ARBA00023125"/>
    </source>
</evidence>
<dbReference type="InterPro" id="IPR045865">
    <property type="entry name" value="ACT-like_dom_sf"/>
</dbReference>
<keyword evidence="5 7" id="KW-0238">DNA-binding</keyword>
<evidence type="ECO:0000313" key="10">
    <source>
        <dbReference type="EMBL" id="HGK24487.1"/>
    </source>
</evidence>
<protein>
    <recommendedName>
        <fullName evidence="7">Putative nickel-responsive regulator</fullName>
    </recommendedName>
</protein>
<dbReference type="InterPro" id="IPR050192">
    <property type="entry name" value="CopG/NikR_regulator"/>
</dbReference>
<feature type="binding site" evidence="7">
    <location>
        <position position="90"/>
    </location>
    <ligand>
        <name>Ni(2+)</name>
        <dbReference type="ChEBI" id="CHEBI:49786"/>
    </ligand>
</feature>
<dbReference type="SUPFAM" id="SSF55021">
    <property type="entry name" value="ACT-like"/>
    <property type="match status" value="1"/>
</dbReference>
<dbReference type="Pfam" id="PF08753">
    <property type="entry name" value="NikR_C"/>
    <property type="match status" value="1"/>
</dbReference>
<name>A0A7C2GI60_DICTH</name>
<feature type="binding site" evidence="7">
    <location>
        <position position="98"/>
    </location>
    <ligand>
        <name>Ni(2+)</name>
        <dbReference type="ChEBI" id="CHEBI:49786"/>
    </ligand>
</feature>
<dbReference type="InterPro" id="IPR014864">
    <property type="entry name" value="TF_NikR_Ni-bd_C"/>
</dbReference>
<evidence type="ECO:0000259" key="8">
    <source>
        <dbReference type="Pfam" id="PF01402"/>
    </source>
</evidence>
<dbReference type="InterPro" id="IPR013321">
    <property type="entry name" value="Arc_rbn_hlx_hlx"/>
</dbReference>
<dbReference type="GO" id="GO:0016151">
    <property type="term" value="F:nickel cation binding"/>
    <property type="evidence" value="ECO:0007669"/>
    <property type="project" value="UniProtKB-UniRule"/>
</dbReference>
<evidence type="ECO:0000256" key="1">
    <source>
        <dbReference type="ARBA" id="ARBA00008478"/>
    </source>
</evidence>
<dbReference type="Pfam" id="PF01402">
    <property type="entry name" value="RHH_1"/>
    <property type="match status" value="1"/>
</dbReference>
<feature type="binding site" evidence="7">
    <location>
        <position position="79"/>
    </location>
    <ligand>
        <name>Ni(2+)</name>
        <dbReference type="ChEBI" id="CHEBI:49786"/>
    </ligand>
</feature>
<organism evidence="10">
    <name type="scientific">Dictyoglomus thermophilum</name>
    <dbReference type="NCBI Taxonomy" id="14"/>
    <lineage>
        <taxon>Bacteria</taxon>
        <taxon>Pseudomonadati</taxon>
        <taxon>Dictyoglomota</taxon>
        <taxon>Dictyoglomia</taxon>
        <taxon>Dictyoglomales</taxon>
        <taxon>Dictyoglomaceae</taxon>
        <taxon>Dictyoglomus</taxon>
    </lineage>
</organism>
<evidence type="ECO:0000256" key="2">
    <source>
        <dbReference type="ARBA" id="ARBA00022596"/>
    </source>
</evidence>
<evidence type="ECO:0000256" key="6">
    <source>
        <dbReference type="ARBA" id="ARBA00023163"/>
    </source>
</evidence>
<dbReference type="InterPro" id="IPR022988">
    <property type="entry name" value="Ni_resp_reg_NikR"/>
</dbReference>
<dbReference type="Gene3D" id="3.30.70.1150">
    <property type="entry name" value="ACT-like. Chain A, domain 2"/>
    <property type="match status" value="1"/>
</dbReference>
<dbReference type="Gene3D" id="1.10.1220.10">
    <property type="entry name" value="Met repressor-like"/>
    <property type="match status" value="1"/>
</dbReference>
<dbReference type="NCBIfam" id="NF003381">
    <property type="entry name" value="PRK04460.1"/>
    <property type="match status" value="1"/>
</dbReference>
<comment type="cofactor">
    <cofactor evidence="7">
        <name>Ni(2+)</name>
        <dbReference type="ChEBI" id="CHEBI:49786"/>
    </cofactor>
    <text evidence="7">Binds 1 nickel ion per subunit.</text>
</comment>
<dbReference type="InterPro" id="IPR002145">
    <property type="entry name" value="CopG"/>
</dbReference>
<gene>
    <name evidence="10" type="primary">nikR</name>
    <name evidence="10" type="ORF">ENU78_08730</name>
</gene>
<dbReference type="NCBIfam" id="NF002815">
    <property type="entry name" value="PRK02967.1"/>
    <property type="match status" value="1"/>
</dbReference>
<feature type="domain" description="Transcription factor NikR nickel binding C-terminal" evidence="9">
    <location>
        <begin position="56"/>
        <end position="131"/>
    </location>
</feature>
<dbReference type="CDD" id="cd22231">
    <property type="entry name" value="RHH_NikR_HicB-like"/>
    <property type="match status" value="1"/>
</dbReference>
<dbReference type="InterPro" id="IPR027271">
    <property type="entry name" value="Acetolactate_synth/TF_NikR_C"/>
</dbReference>
<dbReference type="NCBIfam" id="NF001884">
    <property type="entry name" value="PRK00630.1"/>
    <property type="match status" value="1"/>
</dbReference>
<feature type="domain" description="Ribbon-helix-helix protein CopG" evidence="8">
    <location>
        <begin position="5"/>
        <end position="46"/>
    </location>
</feature>
<feature type="binding site" evidence="7">
    <location>
        <position position="92"/>
    </location>
    <ligand>
        <name>Ni(2+)</name>
        <dbReference type="ChEBI" id="CHEBI:49786"/>
    </ligand>
</feature>
<dbReference type="PANTHER" id="PTHR34719:SF2">
    <property type="entry name" value="NICKEL-RESPONSIVE REGULATOR"/>
    <property type="match status" value="1"/>
</dbReference>
<dbReference type="NCBIfam" id="NF002169">
    <property type="entry name" value="PRK01002.1"/>
    <property type="match status" value="1"/>
</dbReference>
<dbReference type="GO" id="GO:0010045">
    <property type="term" value="P:response to nickel cation"/>
    <property type="evidence" value="ECO:0007669"/>
    <property type="project" value="InterPro"/>
</dbReference>
<keyword evidence="4 7" id="KW-0805">Transcription regulation</keyword>
<dbReference type="PANTHER" id="PTHR34719">
    <property type="entry name" value="NICKEL-RESPONSIVE REGULATOR"/>
    <property type="match status" value="1"/>
</dbReference>
<reference evidence="10" key="1">
    <citation type="journal article" date="2020" name="mSystems">
        <title>Genome- and Community-Level Interaction Insights into Carbon Utilization and Element Cycling Functions of Hydrothermarchaeota in Hydrothermal Sediment.</title>
        <authorList>
            <person name="Zhou Z."/>
            <person name="Liu Y."/>
            <person name="Xu W."/>
            <person name="Pan J."/>
            <person name="Luo Z.H."/>
            <person name="Li M."/>
        </authorList>
    </citation>
    <scope>NUCLEOTIDE SEQUENCE [LARGE SCALE GENOMIC DNA]</scope>
    <source>
        <strain evidence="10">SpSt-70</strain>
    </source>
</reference>
<accession>A0A7C2GI60</accession>
<dbReference type="RefSeq" id="WP_012547888.1">
    <property type="nucleotide sequence ID" value="NZ_VTFL01000001.1"/>
</dbReference>
<comment type="function">
    <text evidence="7">Transcriptional regulator.</text>
</comment>
<dbReference type="AlphaFoldDB" id="A0A7C2GI60"/>
<dbReference type="HAMAP" id="MF_00476">
    <property type="entry name" value="NikR"/>
    <property type="match status" value="1"/>
</dbReference>
<evidence type="ECO:0000256" key="4">
    <source>
        <dbReference type="ARBA" id="ARBA00023015"/>
    </source>
</evidence>
<sequence>MTKIVRFGVSVEEDLLENFDKIIENKGYNSRSEAIRDLMRDYIIKEKWNIKSEKVAGSISLIYEHDVYGLSEKLTDIQHHYHDVIISTLHVHLDEKNCMEVILVRGKVEKIKKLYNEISSLKWVRHTNISITDII</sequence>
<comment type="caution">
    <text evidence="10">The sequence shown here is derived from an EMBL/GenBank/DDBJ whole genome shotgun (WGS) entry which is preliminary data.</text>
</comment>